<evidence type="ECO:0000256" key="6">
    <source>
        <dbReference type="RuleBase" id="RU363032"/>
    </source>
</evidence>
<organism evidence="7 8">
    <name type="scientific">Corynebacterium camporealensis</name>
    <dbReference type="NCBI Taxonomy" id="161896"/>
    <lineage>
        <taxon>Bacteria</taxon>
        <taxon>Bacillati</taxon>
        <taxon>Actinomycetota</taxon>
        <taxon>Actinomycetes</taxon>
        <taxon>Mycobacteriales</taxon>
        <taxon>Corynebacteriaceae</taxon>
        <taxon>Corynebacterium</taxon>
    </lineage>
</organism>
<dbReference type="HOGENOM" id="CLU_046113_7_0_11"/>
<keyword evidence="2 6" id="KW-0813">Transport</keyword>
<feature type="transmembrane region" description="Helical" evidence="6">
    <location>
        <begin position="186"/>
        <end position="210"/>
    </location>
</feature>
<dbReference type="KEGG" id="ccj:UL81_02670"/>
<keyword evidence="3 6" id="KW-0812">Transmembrane</keyword>
<accession>A0A0F6QVQ6</accession>
<dbReference type="STRING" id="161896.UL81_02670"/>
<dbReference type="PANTHER" id="PTHR30177:SF4">
    <property type="entry name" value="OSMOPROTECTANT IMPORT PERMEASE PROTEIN OSMW"/>
    <property type="match status" value="1"/>
</dbReference>
<reference evidence="7 8" key="1">
    <citation type="journal article" date="2015" name="Genome Announc.">
        <title>Complete Genome Sequence of Corynebacterium camporealensis DSM 44610, Isolated from the Milk of a Manchega Sheep with Subclinical Mastitis.</title>
        <authorList>
            <person name="Ruckert C."/>
            <person name="Albersmeier A."/>
            <person name="Winkler A."/>
            <person name="Tauch A."/>
        </authorList>
    </citation>
    <scope>NUCLEOTIDE SEQUENCE [LARGE SCALE GENOMIC DNA]</scope>
    <source>
        <strain evidence="7 8">DSM 44610</strain>
    </source>
</reference>
<dbReference type="CDD" id="cd06261">
    <property type="entry name" value="TM_PBP2"/>
    <property type="match status" value="1"/>
</dbReference>
<protein>
    <submittedName>
        <fullName evidence="7">ABC-type proline/glycine betaine transport system, permease component</fullName>
    </submittedName>
</protein>
<feature type="transmembrane region" description="Helical" evidence="6">
    <location>
        <begin position="163"/>
        <end position="180"/>
    </location>
</feature>
<evidence type="ECO:0000256" key="1">
    <source>
        <dbReference type="ARBA" id="ARBA00004141"/>
    </source>
</evidence>
<gene>
    <name evidence="7" type="ORF">UL81_02670</name>
</gene>
<sequence length="250" mass="26129">MEKFKALKGENRYLIIGIPILVIVAVVGWLIWNANAAHDDIEARTLALNNVLVMTGEHLYVVIISAILVILTAVPLGVILTRPATKSLSPIVVGIANIGQAAPVIGVIVLLAIWLGFGETVAIAGLWFYAFLPVLANVIAGLRGVDSDLVEASRGLSMSPMQVLFKVELPLALPVIMTGIRTALVLLVGAGAFATFIDAGGLGGLITAGITLYRNSILISGALLIAALALAVEWIGRVLEVALTPKGMLS</sequence>
<evidence type="ECO:0000256" key="5">
    <source>
        <dbReference type="ARBA" id="ARBA00023136"/>
    </source>
</evidence>
<dbReference type="Proteomes" id="UP000033566">
    <property type="component" value="Chromosome"/>
</dbReference>
<name>A0A0F6QVQ6_9CORY</name>
<feature type="transmembrane region" description="Helical" evidence="6">
    <location>
        <begin position="217"/>
        <end position="236"/>
    </location>
</feature>
<comment type="subcellular location">
    <subcellularLocation>
        <location evidence="6">Cell membrane</location>
        <topology evidence="6">Multi-pass membrane protein</topology>
    </subcellularLocation>
    <subcellularLocation>
        <location evidence="1">Membrane</location>
        <topology evidence="1">Multi-pass membrane protein</topology>
    </subcellularLocation>
</comment>
<dbReference type="InterPro" id="IPR000515">
    <property type="entry name" value="MetI-like"/>
</dbReference>
<feature type="transmembrane region" description="Helical" evidence="6">
    <location>
        <begin position="59"/>
        <end position="80"/>
    </location>
</feature>
<dbReference type="GO" id="GO:0031460">
    <property type="term" value="P:glycine betaine transport"/>
    <property type="evidence" value="ECO:0007669"/>
    <property type="project" value="TreeGrafter"/>
</dbReference>
<evidence type="ECO:0000313" key="8">
    <source>
        <dbReference type="Proteomes" id="UP000033566"/>
    </source>
</evidence>
<dbReference type="Pfam" id="PF00528">
    <property type="entry name" value="BPD_transp_1"/>
    <property type="match status" value="1"/>
</dbReference>
<dbReference type="Gene3D" id="1.10.3720.10">
    <property type="entry name" value="MetI-like"/>
    <property type="match status" value="1"/>
</dbReference>
<keyword evidence="4 6" id="KW-1133">Transmembrane helix</keyword>
<keyword evidence="8" id="KW-1185">Reference proteome</keyword>
<keyword evidence="5 6" id="KW-0472">Membrane</keyword>
<dbReference type="EMBL" id="CP011311">
    <property type="protein sequence ID" value="AKE38515.1"/>
    <property type="molecule type" value="Genomic_DNA"/>
</dbReference>
<evidence type="ECO:0000256" key="3">
    <source>
        <dbReference type="ARBA" id="ARBA00022692"/>
    </source>
</evidence>
<dbReference type="InterPro" id="IPR051204">
    <property type="entry name" value="ABC_transp_perm/SBD"/>
</dbReference>
<dbReference type="PROSITE" id="PS50928">
    <property type="entry name" value="ABC_TM1"/>
    <property type="match status" value="1"/>
</dbReference>
<evidence type="ECO:0000256" key="4">
    <source>
        <dbReference type="ARBA" id="ARBA00022989"/>
    </source>
</evidence>
<dbReference type="PATRIC" id="fig|161896.4.peg.525"/>
<comment type="similarity">
    <text evidence="6">Belongs to the binding-protein-dependent transport system permease family.</text>
</comment>
<dbReference type="InterPro" id="IPR035906">
    <property type="entry name" value="MetI-like_sf"/>
</dbReference>
<feature type="transmembrane region" description="Helical" evidence="6">
    <location>
        <begin position="92"/>
        <end position="115"/>
    </location>
</feature>
<dbReference type="PANTHER" id="PTHR30177">
    <property type="entry name" value="GLYCINE BETAINE/L-PROLINE TRANSPORT SYSTEM PERMEASE PROTEIN PROW"/>
    <property type="match status" value="1"/>
</dbReference>
<dbReference type="SUPFAM" id="SSF161098">
    <property type="entry name" value="MetI-like"/>
    <property type="match status" value="1"/>
</dbReference>
<proteinExistence type="inferred from homology"/>
<dbReference type="AlphaFoldDB" id="A0A0F6QVQ6"/>
<dbReference type="GO" id="GO:0055085">
    <property type="term" value="P:transmembrane transport"/>
    <property type="evidence" value="ECO:0007669"/>
    <property type="project" value="InterPro"/>
</dbReference>
<dbReference type="GO" id="GO:0005886">
    <property type="term" value="C:plasma membrane"/>
    <property type="evidence" value="ECO:0007669"/>
    <property type="project" value="UniProtKB-SubCell"/>
</dbReference>
<dbReference type="RefSeq" id="WP_201774405.1">
    <property type="nucleotide sequence ID" value="NZ_CP011311.1"/>
</dbReference>
<feature type="transmembrane region" description="Helical" evidence="6">
    <location>
        <begin position="12"/>
        <end position="32"/>
    </location>
</feature>
<feature type="transmembrane region" description="Helical" evidence="6">
    <location>
        <begin position="121"/>
        <end position="142"/>
    </location>
</feature>
<evidence type="ECO:0000256" key="2">
    <source>
        <dbReference type="ARBA" id="ARBA00022448"/>
    </source>
</evidence>
<evidence type="ECO:0000313" key="7">
    <source>
        <dbReference type="EMBL" id="AKE38515.1"/>
    </source>
</evidence>